<keyword evidence="5 6" id="KW-0472">Membrane</keyword>
<dbReference type="EMBL" id="DPPF01000133">
    <property type="protein sequence ID" value="HCW93345.1"/>
    <property type="molecule type" value="Genomic_DNA"/>
</dbReference>
<dbReference type="PANTHER" id="PTHR31632:SF2">
    <property type="entry name" value="PLASMA MEMBRANE IRON PERMEASE"/>
    <property type="match status" value="1"/>
</dbReference>
<feature type="transmembrane region" description="Helical" evidence="6">
    <location>
        <begin position="289"/>
        <end position="311"/>
    </location>
</feature>
<reference evidence="8 9" key="1">
    <citation type="journal article" date="2018" name="Nat. Biotechnol.">
        <title>A standardized bacterial taxonomy based on genome phylogeny substantially revises the tree of life.</title>
        <authorList>
            <person name="Parks D.H."/>
            <person name="Chuvochina M."/>
            <person name="Waite D.W."/>
            <person name="Rinke C."/>
            <person name="Skarshewski A."/>
            <person name="Chaumeil P.A."/>
            <person name="Hugenholtz P."/>
        </authorList>
    </citation>
    <scope>NUCLEOTIDE SEQUENCE [LARGE SCALE GENOMIC DNA]</scope>
    <source>
        <strain evidence="8">UBA8672</strain>
    </source>
</reference>
<evidence type="ECO:0000256" key="5">
    <source>
        <dbReference type="ARBA" id="ARBA00023136"/>
    </source>
</evidence>
<evidence type="ECO:0000313" key="8">
    <source>
        <dbReference type="EMBL" id="HCW93345.1"/>
    </source>
</evidence>
<evidence type="ECO:0000256" key="4">
    <source>
        <dbReference type="ARBA" id="ARBA00022989"/>
    </source>
</evidence>
<evidence type="ECO:0000256" key="6">
    <source>
        <dbReference type="SAM" id="Phobius"/>
    </source>
</evidence>
<evidence type="ECO:0000313" key="9">
    <source>
        <dbReference type="Proteomes" id="UP000262325"/>
    </source>
</evidence>
<comment type="similarity">
    <text evidence="2">Belongs to the oxidase-dependent Fe transporter (OFeT) (TC 9.A.10.1) family.</text>
</comment>
<dbReference type="GO" id="GO:0033573">
    <property type="term" value="C:high-affinity iron permease complex"/>
    <property type="evidence" value="ECO:0007669"/>
    <property type="project" value="InterPro"/>
</dbReference>
<dbReference type="PANTHER" id="PTHR31632">
    <property type="entry name" value="IRON TRANSPORTER FTH1"/>
    <property type="match status" value="1"/>
</dbReference>
<feature type="transmembrane region" description="Helical" evidence="6">
    <location>
        <begin position="179"/>
        <end position="201"/>
    </location>
</feature>
<dbReference type="AlphaFoldDB" id="A0A3D5QBV8"/>
<feature type="chain" id="PRO_5017662386" evidence="7">
    <location>
        <begin position="27"/>
        <end position="400"/>
    </location>
</feature>
<feature type="transmembrane region" description="Helical" evidence="6">
    <location>
        <begin position="142"/>
        <end position="167"/>
    </location>
</feature>
<accession>A0A3D5QBV8</accession>
<protein>
    <submittedName>
        <fullName evidence="8">Iron permease FTR1</fullName>
    </submittedName>
</protein>
<sequence>MIVKSKIFLAALFALLFVTTFSPAEAAGSWNDVTSEIKEYVDNGLKEYNKGNVRAAKQNITDAYFRVFEEEEMEQAIQANIGGQTAFKVEYMFGEIKKLMDKGASQQEVAEMAGLLIKDLNTYSVQLNELAPRKEQSPFQKLLYSLLIILREGFEAILIISAILAYLIKSGNKEKAKIVYNSTAVAIGASILTAFLFEYVLDISGLGQELLEGITMLLATAVLFFVSYWLISKVEAKKWQKYIEGKVENSLKTGNLWALWFAVFLAVYREGAETVLFYQALIADTDPSAYGMIALGFLIGCAGLVVMFLVIERTSLKLPLKPFFLGTSALLYYLAFVFAGQGVRELQESGVIGATALNGFPTIGWLGVYPTYQTVILQAIIIAAGIFAVMYNFIPKRAKA</sequence>
<comment type="caution">
    <text evidence="8">The sequence shown here is derived from an EMBL/GenBank/DDBJ whole genome shotgun (WGS) entry which is preliminary data.</text>
</comment>
<proteinExistence type="inferred from homology"/>
<name>A0A3D5QBV8_FLESI</name>
<feature type="transmembrane region" description="Helical" evidence="6">
    <location>
        <begin position="375"/>
        <end position="394"/>
    </location>
</feature>
<feature type="transmembrane region" description="Helical" evidence="6">
    <location>
        <begin position="213"/>
        <end position="231"/>
    </location>
</feature>
<keyword evidence="4 6" id="KW-1133">Transmembrane helix</keyword>
<evidence type="ECO:0000256" key="1">
    <source>
        <dbReference type="ARBA" id="ARBA00004141"/>
    </source>
</evidence>
<dbReference type="InterPro" id="IPR004923">
    <property type="entry name" value="FTR1/Fip1/EfeU"/>
</dbReference>
<evidence type="ECO:0000256" key="3">
    <source>
        <dbReference type="ARBA" id="ARBA00022692"/>
    </source>
</evidence>
<feature type="transmembrane region" description="Helical" evidence="6">
    <location>
        <begin position="251"/>
        <end position="269"/>
    </location>
</feature>
<dbReference type="Proteomes" id="UP000262325">
    <property type="component" value="Unassembled WGS sequence"/>
</dbReference>
<keyword evidence="3 6" id="KW-0812">Transmembrane</keyword>
<keyword evidence="7" id="KW-0732">Signal</keyword>
<evidence type="ECO:0000256" key="7">
    <source>
        <dbReference type="SAM" id="SignalP"/>
    </source>
</evidence>
<dbReference type="Pfam" id="PF03239">
    <property type="entry name" value="FTR1"/>
    <property type="match status" value="1"/>
</dbReference>
<organism evidence="8 9">
    <name type="scientific">Flexistipes sinusarabici</name>
    <dbReference type="NCBI Taxonomy" id="2352"/>
    <lineage>
        <taxon>Bacteria</taxon>
        <taxon>Pseudomonadati</taxon>
        <taxon>Deferribacterota</taxon>
        <taxon>Deferribacteres</taxon>
        <taxon>Deferribacterales</taxon>
        <taxon>Flexistipitaceae</taxon>
        <taxon>Flexistipes</taxon>
    </lineage>
</organism>
<feature type="signal peptide" evidence="7">
    <location>
        <begin position="1"/>
        <end position="26"/>
    </location>
</feature>
<dbReference type="GO" id="GO:0015093">
    <property type="term" value="F:ferrous iron transmembrane transporter activity"/>
    <property type="evidence" value="ECO:0007669"/>
    <property type="project" value="TreeGrafter"/>
</dbReference>
<gene>
    <name evidence="8" type="ORF">DHM44_06660</name>
</gene>
<feature type="transmembrane region" description="Helical" evidence="6">
    <location>
        <begin position="323"/>
        <end position="343"/>
    </location>
</feature>
<comment type="subcellular location">
    <subcellularLocation>
        <location evidence="1">Membrane</location>
        <topology evidence="1">Multi-pass membrane protein</topology>
    </subcellularLocation>
</comment>
<evidence type="ECO:0000256" key="2">
    <source>
        <dbReference type="ARBA" id="ARBA00008333"/>
    </source>
</evidence>